<keyword evidence="1" id="KW-0812">Transmembrane</keyword>
<gene>
    <name evidence="2" type="ORF">ABS767_08435</name>
</gene>
<reference evidence="2 3" key="1">
    <citation type="submission" date="2024-06" db="EMBL/GenBank/DDBJ databases">
        <authorList>
            <person name="Kaempfer P."/>
            <person name="Viver T."/>
        </authorList>
    </citation>
    <scope>NUCLEOTIDE SEQUENCE [LARGE SCALE GENOMIC DNA]</scope>
    <source>
        <strain evidence="2 3">ST-64</strain>
    </source>
</reference>
<accession>A0ABW8YM52</accession>
<sequence length="257" mass="27261">MTQPASTSRSIATLVLAFAQIATPLLPMIGIGNPVGEQSGQTQTLITPAGWAFAIWGPLYFGTIVYAIWQLFPAQRERDLVRRIGWHASGAFLGNAVWVAYTQLWGLGFPSVLIIVFTLVNLLSILRVFAGTRAYTAAERLAAVLPLSALAGWLTAATIVNIAAALNFHGIVLPGPGPLIAAAILVVGGVIVSAALVGTGGNPWYPLPFLWALFAIHQKIGSMHAEIATATLVAGFLVVVTLIGMLARAERRRRYLG</sequence>
<dbReference type="PANTHER" id="PTHR33802">
    <property type="entry name" value="SI:CH211-161H7.5-RELATED"/>
    <property type="match status" value="1"/>
</dbReference>
<feature type="transmembrane region" description="Helical" evidence="1">
    <location>
        <begin position="178"/>
        <end position="197"/>
    </location>
</feature>
<organism evidence="2 3">
    <name type="scientific">Sphingomonas plantiphila</name>
    <dbReference type="NCBI Taxonomy" id="3163295"/>
    <lineage>
        <taxon>Bacteria</taxon>
        <taxon>Pseudomonadati</taxon>
        <taxon>Pseudomonadota</taxon>
        <taxon>Alphaproteobacteria</taxon>
        <taxon>Sphingomonadales</taxon>
        <taxon>Sphingomonadaceae</taxon>
        <taxon>Sphingomonas</taxon>
    </lineage>
</organism>
<keyword evidence="1" id="KW-0472">Membrane</keyword>
<evidence type="ECO:0000313" key="3">
    <source>
        <dbReference type="Proteomes" id="UP001629244"/>
    </source>
</evidence>
<dbReference type="RefSeq" id="WP_408077904.1">
    <property type="nucleotide sequence ID" value="NZ_JBELQC010000001.1"/>
</dbReference>
<evidence type="ECO:0000256" key="1">
    <source>
        <dbReference type="SAM" id="Phobius"/>
    </source>
</evidence>
<dbReference type="PANTHER" id="PTHR33802:SF1">
    <property type="entry name" value="XK-RELATED PROTEIN"/>
    <property type="match status" value="1"/>
</dbReference>
<protein>
    <recommendedName>
        <fullName evidence="4">TspO and MBR related proteins</fullName>
    </recommendedName>
</protein>
<feature type="transmembrane region" description="Helical" evidence="1">
    <location>
        <begin position="12"/>
        <end position="31"/>
    </location>
</feature>
<keyword evidence="3" id="KW-1185">Reference proteome</keyword>
<feature type="transmembrane region" description="Helical" evidence="1">
    <location>
        <begin position="141"/>
        <end position="166"/>
    </location>
</feature>
<feature type="transmembrane region" description="Helical" evidence="1">
    <location>
        <begin position="84"/>
        <end position="101"/>
    </location>
</feature>
<feature type="transmembrane region" description="Helical" evidence="1">
    <location>
        <begin position="51"/>
        <end position="72"/>
    </location>
</feature>
<dbReference type="EMBL" id="JBELQC010000001">
    <property type="protein sequence ID" value="MFL9840985.1"/>
    <property type="molecule type" value="Genomic_DNA"/>
</dbReference>
<name>A0ABW8YM52_9SPHN</name>
<feature type="transmembrane region" description="Helical" evidence="1">
    <location>
        <begin position="204"/>
        <end position="221"/>
    </location>
</feature>
<evidence type="ECO:0008006" key="4">
    <source>
        <dbReference type="Google" id="ProtNLM"/>
    </source>
</evidence>
<feature type="transmembrane region" description="Helical" evidence="1">
    <location>
        <begin position="107"/>
        <end position="129"/>
    </location>
</feature>
<evidence type="ECO:0000313" key="2">
    <source>
        <dbReference type="EMBL" id="MFL9840985.1"/>
    </source>
</evidence>
<comment type="caution">
    <text evidence="2">The sequence shown here is derived from an EMBL/GenBank/DDBJ whole genome shotgun (WGS) entry which is preliminary data.</text>
</comment>
<keyword evidence="1" id="KW-1133">Transmembrane helix</keyword>
<feature type="transmembrane region" description="Helical" evidence="1">
    <location>
        <begin position="227"/>
        <end position="247"/>
    </location>
</feature>
<proteinExistence type="predicted"/>
<dbReference type="Proteomes" id="UP001629244">
    <property type="component" value="Unassembled WGS sequence"/>
</dbReference>